<organism evidence="2 3">
    <name type="scientific">Enteractinococcus helveticum</name>
    <dbReference type="NCBI Taxonomy" id="1837282"/>
    <lineage>
        <taxon>Bacteria</taxon>
        <taxon>Bacillati</taxon>
        <taxon>Actinomycetota</taxon>
        <taxon>Actinomycetes</taxon>
        <taxon>Micrococcales</taxon>
        <taxon>Micrococcaceae</taxon>
    </lineage>
</organism>
<feature type="transmembrane region" description="Helical" evidence="1">
    <location>
        <begin position="48"/>
        <end position="72"/>
    </location>
</feature>
<feature type="transmembrane region" description="Helical" evidence="1">
    <location>
        <begin position="78"/>
        <end position="100"/>
    </location>
</feature>
<dbReference type="EMBL" id="LXEY01000022">
    <property type="protein sequence ID" value="OAV59592.1"/>
    <property type="molecule type" value="Genomic_DNA"/>
</dbReference>
<gene>
    <name evidence="2" type="ORF">A6F49_16260</name>
</gene>
<proteinExistence type="predicted"/>
<sequence>MNLVAQIAAIFGAVTLSVVAPFEMFFYARPFARKLLHVDTKNVDDARLWAFCIGARNLMAAAGTIIGLVMMWTGDVPTGVVIVMTASWYMLLSAIAMGAADLLGFWRPRGGSLTGVLGSGIPPLVVLIAALF</sequence>
<evidence type="ECO:0008006" key="4">
    <source>
        <dbReference type="Google" id="ProtNLM"/>
    </source>
</evidence>
<dbReference type="Pfam" id="PF06993">
    <property type="entry name" value="DUF1304"/>
    <property type="match status" value="1"/>
</dbReference>
<keyword evidence="1" id="KW-1133">Transmembrane helix</keyword>
<evidence type="ECO:0000313" key="2">
    <source>
        <dbReference type="EMBL" id="OAV59592.1"/>
    </source>
</evidence>
<dbReference type="OrthoDB" id="9803832at2"/>
<feature type="transmembrane region" description="Helical" evidence="1">
    <location>
        <begin position="6"/>
        <end position="27"/>
    </location>
</feature>
<reference evidence="2 3" key="1">
    <citation type="submission" date="2016-04" db="EMBL/GenBank/DDBJ databases">
        <title>First whole genome shotgun sequence of the bacterium Enteractinococcus sp. strain UASWS1574.</title>
        <authorList>
            <person name="Crovadore J."/>
            <person name="Chablais R."/>
            <person name="Lefort F."/>
        </authorList>
    </citation>
    <scope>NUCLEOTIDE SEQUENCE [LARGE SCALE GENOMIC DNA]</scope>
    <source>
        <strain evidence="2 3">UASWS1574</strain>
    </source>
</reference>
<evidence type="ECO:0000313" key="3">
    <source>
        <dbReference type="Proteomes" id="UP000078292"/>
    </source>
</evidence>
<keyword evidence="3" id="KW-1185">Reference proteome</keyword>
<accession>A0A1B7LX14</accession>
<name>A0A1B7LX14_9MICC</name>
<keyword evidence="1" id="KW-0812">Transmembrane</keyword>
<comment type="caution">
    <text evidence="2">The sequence shown here is derived from an EMBL/GenBank/DDBJ whole genome shotgun (WGS) entry which is preliminary data.</text>
</comment>
<protein>
    <recommendedName>
        <fullName evidence="4">Epimerase</fullName>
    </recommendedName>
</protein>
<keyword evidence="1" id="KW-0472">Membrane</keyword>
<evidence type="ECO:0000256" key="1">
    <source>
        <dbReference type="SAM" id="Phobius"/>
    </source>
</evidence>
<dbReference type="InterPro" id="IPR009732">
    <property type="entry name" value="DUF1304"/>
</dbReference>
<feature type="transmembrane region" description="Helical" evidence="1">
    <location>
        <begin position="112"/>
        <end position="131"/>
    </location>
</feature>
<dbReference type="AlphaFoldDB" id="A0A1B7LX14"/>
<dbReference type="Proteomes" id="UP000078292">
    <property type="component" value="Unassembled WGS sequence"/>
</dbReference>